<keyword evidence="5 6" id="KW-0269">Exonuclease</keyword>
<evidence type="ECO:0000256" key="5">
    <source>
        <dbReference type="ARBA" id="ARBA00022839"/>
    </source>
</evidence>
<organism evidence="8 9">
    <name type="scientific">Roseomonas elaeocarpi</name>
    <dbReference type="NCBI Taxonomy" id="907779"/>
    <lineage>
        <taxon>Bacteria</taxon>
        <taxon>Pseudomonadati</taxon>
        <taxon>Pseudomonadota</taxon>
        <taxon>Alphaproteobacteria</taxon>
        <taxon>Acetobacterales</taxon>
        <taxon>Roseomonadaceae</taxon>
        <taxon>Roseomonas</taxon>
    </lineage>
</organism>
<comment type="cofactor">
    <cofactor evidence="6">
        <name>a divalent metal cation</name>
        <dbReference type="ChEBI" id="CHEBI:60240"/>
    </cofactor>
</comment>
<evidence type="ECO:0000256" key="3">
    <source>
        <dbReference type="ARBA" id="ARBA00022722"/>
    </source>
</evidence>
<dbReference type="Proteomes" id="UP001589865">
    <property type="component" value="Unassembled WGS sequence"/>
</dbReference>
<dbReference type="HAMAP" id="MF_01899">
    <property type="entry name" value="RNase_D"/>
    <property type="match status" value="1"/>
</dbReference>
<comment type="similarity">
    <text evidence="6">Belongs to the RNase D family.</text>
</comment>
<dbReference type="PANTHER" id="PTHR47649">
    <property type="entry name" value="RIBONUCLEASE D"/>
    <property type="match status" value="1"/>
</dbReference>
<dbReference type="Pfam" id="PF01612">
    <property type="entry name" value="DNA_pol_A_exo1"/>
    <property type="match status" value="1"/>
</dbReference>
<dbReference type="InterPro" id="IPR051086">
    <property type="entry name" value="RNase_D-like"/>
</dbReference>
<comment type="caution">
    <text evidence="8">The sequence shown here is derived from an EMBL/GenBank/DDBJ whole genome shotgun (WGS) entry which is preliminary data.</text>
</comment>
<keyword evidence="4 6" id="KW-0378">Hydrolase</keyword>
<comment type="subcellular location">
    <subcellularLocation>
        <location evidence="6">Cytoplasm</location>
    </subcellularLocation>
</comment>
<dbReference type="InterPro" id="IPR044876">
    <property type="entry name" value="HRDC_dom_sf"/>
</dbReference>
<protein>
    <recommendedName>
        <fullName evidence="6">Ribonuclease D</fullName>
        <shortName evidence="6">RNase D</shortName>
        <ecNumber evidence="6">3.1.13.5</ecNumber>
    </recommendedName>
</protein>
<dbReference type="PROSITE" id="PS50967">
    <property type="entry name" value="HRDC"/>
    <property type="match status" value="1"/>
</dbReference>
<dbReference type="SUPFAM" id="SSF53098">
    <property type="entry name" value="Ribonuclease H-like"/>
    <property type="match status" value="1"/>
</dbReference>
<dbReference type="Gene3D" id="1.10.150.80">
    <property type="entry name" value="HRDC domain"/>
    <property type="match status" value="1"/>
</dbReference>
<dbReference type="CDD" id="cd06142">
    <property type="entry name" value="RNaseD_exo"/>
    <property type="match status" value="1"/>
</dbReference>
<proteinExistence type="inferred from homology"/>
<evidence type="ECO:0000256" key="4">
    <source>
        <dbReference type="ARBA" id="ARBA00022801"/>
    </source>
</evidence>
<evidence type="ECO:0000313" key="9">
    <source>
        <dbReference type="Proteomes" id="UP001589865"/>
    </source>
</evidence>
<dbReference type="EC" id="3.1.13.5" evidence="6"/>
<keyword evidence="2 6" id="KW-0819">tRNA processing</keyword>
<dbReference type="InterPro" id="IPR010997">
    <property type="entry name" value="HRDC-like_sf"/>
</dbReference>
<name>A0ABV6JSA5_9PROT</name>
<sequence length="394" mass="43446">MTRRPQHRDATPTLITDTETLAALCARLREEAFVTVDTEFMRERTYWPELCVVQLGGEADVAVVDALAPGLDLAPLGELMADPKVIKVFHAARQDVEIFLLRFGDTPRPMFDTQVAAMVAGFGDQASYDSLVRALAGAQIDKAHRFSDWAARPLSPAQITYAAADVTHLRRVYVALRDRLERENRLDWVREEMAALTEPSTYRTEPESAWERLRPRTTNRRFLGALRAAAAWREREAQRVNVPRQRLVRDESLLEIAATMPADAAALARARGVSEGFARGKSGAGLLAALAEARELPEELLPEPPKDRVGTPPSPALVALLKVLLAAKAEEHHVAPKLIANSEELDRIASEDEGEVPALTGWRRRVFGEDAIALRSGRLALGVDGKRVRLIPAG</sequence>
<keyword evidence="9" id="KW-1185">Reference proteome</keyword>
<dbReference type="PANTHER" id="PTHR47649:SF1">
    <property type="entry name" value="RIBONUCLEASE D"/>
    <property type="match status" value="1"/>
</dbReference>
<evidence type="ECO:0000259" key="7">
    <source>
        <dbReference type="PROSITE" id="PS50967"/>
    </source>
</evidence>
<evidence type="ECO:0000256" key="6">
    <source>
        <dbReference type="HAMAP-Rule" id="MF_01899"/>
    </source>
</evidence>
<dbReference type="Gene3D" id="3.30.420.10">
    <property type="entry name" value="Ribonuclease H-like superfamily/Ribonuclease H"/>
    <property type="match status" value="1"/>
</dbReference>
<dbReference type="GO" id="GO:0033890">
    <property type="term" value="F:ribonuclease D activity"/>
    <property type="evidence" value="ECO:0007669"/>
    <property type="project" value="UniProtKB-EC"/>
</dbReference>
<dbReference type="InterPro" id="IPR002121">
    <property type="entry name" value="HRDC_dom"/>
</dbReference>
<comment type="function">
    <text evidence="6">Exonuclease involved in the 3' processing of various precursor tRNAs. Initiates hydrolysis at the 3'-terminus of an RNA molecule and releases 5'-mononucleotides.</text>
</comment>
<reference evidence="8 9" key="1">
    <citation type="submission" date="2024-09" db="EMBL/GenBank/DDBJ databases">
        <authorList>
            <person name="Sun Q."/>
            <person name="Mori K."/>
        </authorList>
    </citation>
    <scope>NUCLEOTIDE SEQUENCE [LARGE SCALE GENOMIC DNA]</scope>
    <source>
        <strain evidence="8 9">TBRC 5777</strain>
    </source>
</reference>
<keyword evidence="1 6" id="KW-0963">Cytoplasm</keyword>
<dbReference type="EMBL" id="JBHLUN010000006">
    <property type="protein sequence ID" value="MFC0408509.1"/>
    <property type="molecule type" value="Genomic_DNA"/>
</dbReference>
<dbReference type="InterPro" id="IPR006292">
    <property type="entry name" value="RNase_D"/>
</dbReference>
<dbReference type="SUPFAM" id="SSF47819">
    <property type="entry name" value="HRDC-like"/>
    <property type="match status" value="2"/>
</dbReference>
<dbReference type="SMART" id="SM00341">
    <property type="entry name" value="HRDC"/>
    <property type="match status" value="1"/>
</dbReference>
<dbReference type="NCBIfam" id="TIGR01388">
    <property type="entry name" value="rnd"/>
    <property type="match status" value="1"/>
</dbReference>
<dbReference type="SMART" id="SM00474">
    <property type="entry name" value="35EXOc"/>
    <property type="match status" value="1"/>
</dbReference>
<gene>
    <name evidence="6 8" type="primary">rnd</name>
    <name evidence="8" type="ORF">ACFFGY_09640</name>
</gene>
<feature type="domain" description="HRDC" evidence="7">
    <location>
        <begin position="219"/>
        <end position="300"/>
    </location>
</feature>
<keyword evidence="3 6" id="KW-0540">Nuclease</keyword>
<evidence type="ECO:0000256" key="2">
    <source>
        <dbReference type="ARBA" id="ARBA00022694"/>
    </source>
</evidence>
<dbReference type="RefSeq" id="WP_377044260.1">
    <property type="nucleotide sequence ID" value="NZ_JBHLUN010000006.1"/>
</dbReference>
<dbReference type="InterPro" id="IPR002562">
    <property type="entry name" value="3'-5'_exonuclease_dom"/>
</dbReference>
<dbReference type="InterPro" id="IPR012337">
    <property type="entry name" value="RNaseH-like_sf"/>
</dbReference>
<evidence type="ECO:0000256" key="1">
    <source>
        <dbReference type="ARBA" id="ARBA00022490"/>
    </source>
</evidence>
<comment type="catalytic activity">
    <reaction evidence="6">
        <text>Exonucleolytic cleavage that removes extra residues from the 3'-terminus of tRNA to produce 5'-mononucleotides.</text>
        <dbReference type="EC" id="3.1.13.5"/>
    </reaction>
</comment>
<dbReference type="InterPro" id="IPR036397">
    <property type="entry name" value="RNaseH_sf"/>
</dbReference>
<dbReference type="Pfam" id="PF00570">
    <property type="entry name" value="HRDC"/>
    <property type="match status" value="1"/>
</dbReference>
<accession>A0ABV6JSA5</accession>
<evidence type="ECO:0000313" key="8">
    <source>
        <dbReference type="EMBL" id="MFC0408509.1"/>
    </source>
</evidence>